<reference evidence="5" key="1">
    <citation type="journal article" date="2020" name="mSystems">
        <title>Genome- and Community-Level Interaction Insights into Carbon Utilization and Element Cycling Functions of Hydrothermarchaeota in Hydrothermal Sediment.</title>
        <authorList>
            <person name="Zhou Z."/>
            <person name="Liu Y."/>
            <person name="Xu W."/>
            <person name="Pan J."/>
            <person name="Luo Z.H."/>
            <person name="Li M."/>
        </authorList>
    </citation>
    <scope>NUCLEOTIDE SEQUENCE [LARGE SCALE GENOMIC DNA]</scope>
    <source>
        <strain evidence="5">SpSt-34</strain>
    </source>
</reference>
<evidence type="ECO:0000313" key="5">
    <source>
        <dbReference type="EMBL" id="HEN28239.1"/>
    </source>
</evidence>
<gene>
    <name evidence="5" type="ORF">ENQ77_06270</name>
</gene>
<dbReference type="InterPro" id="IPR007525">
    <property type="entry name" value="FrhB_FdhB_C"/>
</dbReference>
<keyword evidence="1" id="KW-0479">Metal-binding</keyword>
<proteinExistence type="predicted"/>
<dbReference type="SUPFAM" id="SSF54862">
    <property type="entry name" value="4Fe-4S ferredoxins"/>
    <property type="match status" value="1"/>
</dbReference>
<dbReference type="GO" id="GO:0046872">
    <property type="term" value="F:metal ion binding"/>
    <property type="evidence" value="ECO:0007669"/>
    <property type="project" value="UniProtKB-KW"/>
</dbReference>
<dbReference type="InterPro" id="IPR017896">
    <property type="entry name" value="4Fe4S_Fe-S-bd"/>
</dbReference>
<evidence type="ECO:0000256" key="3">
    <source>
        <dbReference type="ARBA" id="ARBA00023014"/>
    </source>
</evidence>
<feature type="domain" description="4Fe-4S ferredoxin-type" evidence="4">
    <location>
        <begin position="46"/>
        <end position="74"/>
    </location>
</feature>
<dbReference type="Pfam" id="PF04422">
    <property type="entry name" value="FrhB_FdhB_N"/>
    <property type="match status" value="1"/>
</dbReference>
<keyword evidence="3" id="KW-0411">Iron-sulfur</keyword>
<dbReference type="GO" id="GO:0051536">
    <property type="term" value="F:iron-sulfur cluster binding"/>
    <property type="evidence" value="ECO:0007669"/>
    <property type="project" value="UniProtKB-KW"/>
</dbReference>
<dbReference type="EMBL" id="DSOL01000177">
    <property type="protein sequence ID" value="HEN28239.1"/>
    <property type="molecule type" value="Genomic_DNA"/>
</dbReference>
<keyword evidence="2" id="KW-0408">Iron</keyword>
<protein>
    <submittedName>
        <fullName evidence="5">4Fe-4S dicluster domain-containing protein</fullName>
    </submittedName>
</protein>
<dbReference type="Pfam" id="PF14697">
    <property type="entry name" value="Fer4_21"/>
    <property type="match status" value="1"/>
</dbReference>
<dbReference type="InterPro" id="IPR007516">
    <property type="entry name" value="Co_F420_Hydgase/DH_bsu_N"/>
</dbReference>
<dbReference type="InterPro" id="IPR017900">
    <property type="entry name" value="4Fe4S_Fe_S_CS"/>
</dbReference>
<feature type="domain" description="4Fe-4S ferredoxin-type" evidence="4">
    <location>
        <begin position="11"/>
        <end position="41"/>
    </location>
</feature>
<dbReference type="AlphaFoldDB" id="A0A7C2PKV7"/>
<sequence length="387" mass="44290">MLWVFEMDKGPAINIIDYERCTGCFACQNACPKEAVEIVENDEGFFYPRVKEECDSCGVCQKYCPVLNPKTGEGEPKFYAAWSTNESTRIKASSGGVFPELARYILERGGIVFGVGWDEGLNARHFNVERVKDIGKLMGSKYVQSYVGLAYIEALKEAKNRPVLFSGTPCQTAAMRCFEDSENIITVDVVCHGVPSNLLFRKYLEFLEQKAGKKIVEVFFRDKKEGWEDFQIVFKFDNGGEIRRHFQLDPFCRGFLLNLYLRSSCYNCPFCRIPRFSDITLGDFWGVPKNLRDQKGVSIVIVNSKKGIKIFKELINLGRIEVVEVSKKVATKRNTRIIDGKYAIPEKREVILKKLKEKDFSEIADDLSVNPIYFKIKKLLISFLRKL</sequence>
<organism evidence="5">
    <name type="scientific">candidate division WOR-3 bacterium</name>
    <dbReference type="NCBI Taxonomy" id="2052148"/>
    <lineage>
        <taxon>Bacteria</taxon>
        <taxon>Bacteria division WOR-3</taxon>
    </lineage>
</organism>
<name>A0A7C2PKV7_UNCW3</name>
<dbReference type="Gene3D" id="3.30.70.20">
    <property type="match status" value="1"/>
</dbReference>
<accession>A0A7C2PKV7</accession>
<dbReference type="InterPro" id="IPR052977">
    <property type="entry name" value="Polyferredoxin-like_ET"/>
</dbReference>
<dbReference type="PANTHER" id="PTHR43193">
    <property type="match status" value="1"/>
</dbReference>
<evidence type="ECO:0000259" key="4">
    <source>
        <dbReference type="PROSITE" id="PS51379"/>
    </source>
</evidence>
<dbReference type="PROSITE" id="PS00198">
    <property type="entry name" value="4FE4S_FER_1"/>
    <property type="match status" value="2"/>
</dbReference>
<evidence type="ECO:0000256" key="2">
    <source>
        <dbReference type="ARBA" id="ARBA00023004"/>
    </source>
</evidence>
<dbReference type="PANTHER" id="PTHR43193:SF2">
    <property type="entry name" value="POLYFERREDOXIN PROTEIN FWDF"/>
    <property type="match status" value="1"/>
</dbReference>
<dbReference type="PROSITE" id="PS51379">
    <property type="entry name" value="4FE4S_FER_2"/>
    <property type="match status" value="2"/>
</dbReference>
<dbReference type="Pfam" id="PF04432">
    <property type="entry name" value="FrhB_FdhB_C"/>
    <property type="match status" value="1"/>
</dbReference>
<comment type="caution">
    <text evidence="5">The sequence shown here is derived from an EMBL/GenBank/DDBJ whole genome shotgun (WGS) entry which is preliminary data.</text>
</comment>
<evidence type="ECO:0000256" key="1">
    <source>
        <dbReference type="ARBA" id="ARBA00022723"/>
    </source>
</evidence>